<name>A0A482J4S6_9BURK</name>
<gene>
    <name evidence="1" type="ORF">DDF84_031345</name>
</gene>
<evidence type="ECO:0000313" key="2">
    <source>
        <dbReference type="Proteomes" id="UP000253772"/>
    </source>
</evidence>
<reference evidence="1 2" key="1">
    <citation type="submission" date="2019-03" db="EMBL/GenBank/DDBJ databases">
        <title>Comparative insights into the high quality Complete genome sequence of highly metal resistant Cupriavidus metallidurans strain BS1 isolated from a gold-copper mine.</title>
        <authorList>
            <person name="Mazhar H.S."/>
            <person name="Rensing C."/>
        </authorList>
    </citation>
    <scope>NUCLEOTIDE SEQUENCE [LARGE SCALE GENOMIC DNA]</scope>
    <source>
        <strain evidence="1 2">BS1</strain>
    </source>
</reference>
<evidence type="ECO:0000313" key="1">
    <source>
        <dbReference type="EMBL" id="QBP14024.1"/>
    </source>
</evidence>
<dbReference type="AlphaFoldDB" id="A0A482J4S6"/>
<proteinExistence type="predicted"/>
<dbReference type="RefSeq" id="WP_133258064.1">
    <property type="nucleotide sequence ID" value="NZ_CP037901.1"/>
</dbReference>
<protein>
    <submittedName>
        <fullName evidence="1">Uncharacterized protein</fullName>
    </submittedName>
</protein>
<dbReference type="Proteomes" id="UP000253772">
    <property type="component" value="Chromosome c2"/>
</dbReference>
<organism evidence="1 2">
    <name type="scientific">Cupriavidus metallidurans</name>
    <dbReference type="NCBI Taxonomy" id="119219"/>
    <lineage>
        <taxon>Bacteria</taxon>
        <taxon>Pseudomonadati</taxon>
        <taxon>Pseudomonadota</taxon>
        <taxon>Betaproteobacteria</taxon>
        <taxon>Burkholderiales</taxon>
        <taxon>Burkholderiaceae</taxon>
        <taxon>Cupriavidus</taxon>
    </lineage>
</organism>
<sequence>MGLMFLTIGRAQALDGFSRACRFDTIPVALQGPAALLFYMLGAPLSTATLDLLPGKERFWIFESITADYGEVKYYLFAEANVFVWSPPAPGWHGDFVRRISYSSSTYKAQRPSDGILKYTKLDIFFANRGVLYSARAGKADIYDHLSEPLNSYDTKVLGIQKFWYPGGVQGKLLNSTAIDCNLNTWGMGYR</sequence>
<accession>A0A482J4S6</accession>
<dbReference type="EMBL" id="CP037901">
    <property type="protein sequence ID" value="QBP14024.1"/>
    <property type="molecule type" value="Genomic_DNA"/>
</dbReference>
<dbReference type="OrthoDB" id="9135851at2"/>